<gene>
    <name evidence="1" type="ORF">NQ317_007602</name>
</gene>
<protein>
    <recommendedName>
        <fullName evidence="3">DDE Tnp4 domain-containing protein</fullName>
    </recommendedName>
</protein>
<dbReference type="EMBL" id="JAPWTJ010000309">
    <property type="protein sequence ID" value="KAJ8979837.1"/>
    <property type="molecule type" value="Genomic_DNA"/>
</dbReference>
<evidence type="ECO:0000313" key="1">
    <source>
        <dbReference type="EMBL" id="KAJ8979837.1"/>
    </source>
</evidence>
<reference evidence="1" key="1">
    <citation type="journal article" date="2023" name="Insect Mol. Biol.">
        <title>Genome sequencing provides insights into the evolution of gene families encoding plant cell wall-degrading enzymes in longhorned beetles.</title>
        <authorList>
            <person name="Shin N.R."/>
            <person name="Okamura Y."/>
            <person name="Kirsch R."/>
            <person name="Pauchet Y."/>
        </authorList>
    </citation>
    <scope>NUCLEOTIDE SEQUENCE</scope>
    <source>
        <strain evidence="1">MMC_N1</strain>
    </source>
</reference>
<evidence type="ECO:0000313" key="2">
    <source>
        <dbReference type="Proteomes" id="UP001162164"/>
    </source>
</evidence>
<accession>A0ABQ9JR46</accession>
<keyword evidence="2" id="KW-1185">Reference proteome</keyword>
<sequence>MKRAANEKVSQAVRQKHTFFLFKFNPYIFCNVSDLLENVECHKIVEAVIVATAVLHNIVCENPEEVPQLDVELELLILQMKEEACNDRFK</sequence>
<organism evidence="1 2">
    <name type="scientific">Molorchus minor</name>
    <dbReference type="NCBI Taxonomy" id="1323400"/>
    <lineage>
        <taxon>Eukaryota</taxon>
        <taxon>Metazoa</taxon>
        <taxon>Ecdysozoa</taxon>
        <taxon>Arthropoda</taxon>
        <taxon>Hexapoda</taxon>
        <taxon>Insecta</taxon>
        <taxon>Pterygota</taxon>
        <taxon>Neoptera</taxon>
        <taxon>Endopterygota</taxon>
        <taxon>Coleoptera</taxon>
        <taxon>Polyphaga</taxon>
        <taxon>Cucujiformia</taxon>
        <taxon>Chrysomeloidea</taxon>
        <taxon>Cerambycidae</taxon>
        <taxon>Lamiinae</taxon>
        <taxon>Monochamini</taxon>
        <taxon>Molorchus</taxon>
    </lineage>
</organism>
<proteinExistence type="predicted"/>
<comment type="caution">
    <text evidence="1">The sequence shown here is derived from an EMBL/GenBank/DDBJ whole genome shotgun (WGS) entry which is preliminary data.</text>
</comment>
<dbReference type="Proteomes" id="UP001162164">
    <property type="component" value="Unassembled WGS sequence"/>
</dbReference>
<evidence type="ECO:0008006" key="3">
    <source>
        <dbReference type="Google" id="ProtNLM"/>
    </source>
</evidence>
<name>A0ABQ9JR46_9CUCU</name>